<keyword evidence="2" id="KW-1185">Reference proteome</keyword>
<protein>
    <submittedName>
        <fullName evidence="1">Uncharacterized protein</fullName>
    </submittedName>
</protein>
<gene>
    <name evidence="1" type="ORF">IEQ34_014771</name>
</gene>
<sequence length="129" mass="15003">MDPKIFGRKKRASSSFDKSIFIFVEAKHFSKYECAGNPYYSKSCWEQLCEEPHAVVVNVVRELFTNGKEVVDNQLYVRGKWVEFDFVAINCLYKLRDFEFDEYTPFSLAPTNPDELLRILCEPHSGQCG</sequence>
<evidence type="ECO:0000313" key="1">
    <source>
        <dbReference type="EMBL" id="KAH0456864.1"/>
    </source>
</evidence>
<evidence type="ECO:0000313" key="2">
    <source>
        <dbReference type="Proteomes" id="UP000775213"/>
    </source>
</evidence>
<comment type="caution">
    <text evidence="1">The sequence shown here is derived from an EMBL/GenBank/DDBJ whole genome shotgun (WGS) entry which is preliminary data.</text>
</comment>
<organism evidence="1 2">
    <name type="scientific">Dendrobium chrysotoxum</name>
    <name type="common">Orchid</name>
    <dbReference type="NCBI Taxonomy" id="161865"/>
    <lineage>
        <taxon>Eukaryota</taxon>
        <taxon>Viridiplantae</taxon>
        <taxon>Streptophyta</taxon>
        <taxon>Embryophyta</taxon>
        <taxon>Tracheophyta</taxon>
        <taxon>Spermatophyta</taxon>
        <taxon>Magnoliopsida</taxon>
        <taxon>Liliopsida</taxon>
        <taxon>Asparagales</taxon>
        <taxon>Orchidaceae</taxon>
        <taxon>Epidendroideae</taxon>
        <taxon>Malaxideae</taxon>
        <taxon>Dendrobiinae</taxon>
        <taxon>Dendrobium</taxon>
    </lineage>
</organism>
<name>A0AAV7GMJ3_DENCH</name>
<proteinExistence type="predicted"/>
<dbReference type="EMBL" id="JAGFBR010000013">
    <property type="protein sequence ID" value="KAH0456864.1"/>
    <property type="molecule type" value="Genomic_DNA"/>
</dbReference>
<reference evidence="1 2" key="1">
    <citation type="journal article" date="2021" name="Hortic Res">
        <title>Chromosome-scale assembly of the Dendrobium chrysotoxum genome enhances the understanding of orchid evolution.</title>
        <authorList>
            <person name="Zhang Y."/>
            <person name="Zhang G.Q."/>
            <person name="Zhang D."/>
            <person name="Liu X.D."/>
            <person name="Xu X.Y."/>
            <person name="Sun W.H."/>
            <person name="Yu X."/>
            <person name="Zhu X."/>
            <person name="Wang Z.W."/>
            <person name="Zhao X."/>
            <person name="Zhong W.Y."/>
            <person name="Chen H."/>
            <person name="Yin W.L."/>
            <person name="Huang T."/>
            <person name="Niu S.C."/>
            <person name="Liu Z.J."/>
        </authorList>
    </citation>
    <scope>NUCLEOTIDE SEQUENCE [LARGE SCALE GENOMIC DNA]</scope>
    <source>
        <strain evidence="1">Lindl</strain>
    </source>
</reference>
<dbReference type="AlphaFoldDB" id="A0AAV7GMJ3"/>
<accession>A0AAV7GMJ3</accession>
<dbReference type="Proteomes" id="UP000775213">
    <property type="component" value="Unassembled WGS sequence"/>
</dbReference>